<keyword evidence="6" id="KW-1185">Reference proteome</keyword>
<comment type="subcellular location">
    <subcellularLocation>
        <location evidence="1">Plastid</location>
    </subcellularLocation>
</comment>
<name>A0A1Q9EMM7_SYMMI</name>
<dbReference type="OMA" id="CRITRGG"/>
<evidence type="ECO:0000313" key="6">
    <source>
        <dbReference type="Proteomes" id="UP000186817"/>
    </source>
</evidence>
<dbReference type="Pfam" id="PF04755">
    <property type="entry name" value="PAP_fibrillin"/>
    <property type="match status" value="1"/>
</dbReference>
<feature type="signal peptide" evidence="3">
    <location>
        <begin position="1"/>
        <end position="19"/>
    </location>
</feature>
<dbReference type="InterPro" id="IPR006843">
    <property type="entry name" value="PAP/fibrillin_dom"/>
</dbReference>
<proteinExistence type="predicted"/>
<evidence type="ECO:0000256" key="1">
    <source>
        <dbReference type="ARBA" id="ARBA00004474"/>
    </source>
</evidence>
<dbReference type="EMBL" id="LSRX01000112">
    <property type="protein sequence ID" value="OLQ08685.1"/>
    <property type="molecule type" value="Genomic_DNA"/>
</dbReference>
<dbReference type="OrthoDB" id="429034at2759"/>
<accession>A0A1Q9EMM7</accession>
<protein>
    <recommendedName>
        <fullName evidence="4">Plastid lipid-associated protein/fibrillin conserved domain-containing protein</fullName>
    </recommendedName>
</protein>
<comment type="caution">
    <text evidence="5">The sequence shown here is derived from an EMBL/GenBank/DDBJ whole genome shotgun (WGS) entry which is preliminary data.</text>
</comment>
<reference evidence="5 6" key="1">
    <citation type="submission" date="2016-02" db="EMBL/GenBank/DDBJ databases">
        <title>Genome analysis of coral dinoflagellate symbionts highlights evolutionary adaptations to a symbiotic lifestyle.</title>
        <authorList>
            <person name="Aranda M."/>
            <person name="Li Y."/>
            <person name="Liew Y.J."/>
            <person name="Baumgarten S."/>
            <person name="Simakov O."/>
            <person name="Wilson M."/>
            <person name="Piel J."/>
            <person name="Ashoor H."/>
            <person name="Bougouffa S."/>
            <person name="Bajic V.B."/>
            <person name="Ryu T."/>
            <person name="Ravasi T."/>
            <person name="Bayer T."/>
            <person name="Micklem G."/>
            <person name="Kim H."/>
            <person name="Bhak J."/>
            <person name="Lajeunesse T.C."/>
            <person name="Voolstra C.R."/>
        </authorList>
    </citation>
    <scope>NUCLEOTIDE SEQUENCE [LARGE SCALE GENOMIC DNA]</scope>
    <source>
        <strain evidence="5 6">CCMP2467</strain>
    </source>
</reference>
<dbReference type="Proteomes" id="UP000186817">
    <property type="component" value="Unassembled WGS sequence"/>
</dbReference>
<feature type="chain" id="PRO_5013339683" description="Plastid lipid-associated protein/fibrillin conserved domain-containing protein" evidence="3">
    <location>
        <begin position="20"/>
        <end position="265"/>
    </location>
</feature>
<organism evidence="5 6">
    <name type="scientific">Symbiodinium microadriaticum</name>
    <name type="common">Dinoflagellate</name>
    <name type="synonym">Zooxanthella microadriatica</name>
    <dbReference type="NCBI Taxonomy" id="2951"/>
    <lineage>
        <taxon>Eukaryota</taxon>
        <taxon>Sar</taxon>
        <taxon>Alveolata</taxon>
        <taxon>Dinophyceae</taxon>
        <taxon>Suessiales</taxon>
        <taxon>Symbiodiniaceae</taxon>
        <taxon>Symbiodinium</taxon>
    </lineage>
</organism>
<evidence type="ECO:0000259" key="4">
    <source>
        <dbReference type="Pfam" id="PF04755"/>
    </source>
</evidence>
<dbReference type="GO" id="GO:0009536">
    <property type="term" value="C:plastid"/>
    <property type="evidence" value="ECO:0007669"/>
    <property type="project" value="UniProtKB-SubCell"/>
</dbReference>
<keyword evidence="2" id="KW-0934">Plastid</keyword>
<evidence type="ECO:0000313" key="5">
    <source>
        <dbReference type="EMBL" id="OLQ08685.1"/>
    </source>
</evidence>
<feature type="domain" description="Plastid lipid-associated protein/fibrillin conserved" evidence="4">
    <location>
        <begin position="107"/>
        <end position="236"/>
    </location>
</feature>
<dbReference type="AlphaFoldDB" id="A0A1Q9EMM7"/>
<gene>
    <name evidence="5" type="ORF">AK812_SmicGene7767</name>
</gene>
<evidence type="ECO:0000256" key="3">
    <source>
        <dbReference type="SAM" id="SignalP"/>
    </source>
</evidence>
<keyword evidence="3" id="KW-0732">Signal</keyword>
<evidence type="ECO:0000256" key="2">
    <source>
        <dbReference type="ARBA" id="ARBA00022640"/>
    </source>
</evidence>
<sequence>MRHRLPPSALCLFTWLAWSCRPLDLEEKLSGKAPLAFQDVLPEPRARRFQNGRRHLLQMIGASFTSTAWAGDSPRELLLAQLQKRVDLARLDAAGAPLTPVNLDPATAKELTSLAERLEASFARQKNILQDPAKLQQLSGKWRLLFSDAPEITGLANLPLGLAVGPVYQPIDVSSKIFENQSPIVQKLGLVKGNLRVVGTFAAAPLRSVNAAGVVNTCGNRIDVNFERLVFSVDQLVGISTGSFLQRVATPTRAPGAPQPAIIEE</sequence>